<evidence type="ECO:0000313" key="3">
    <source>
        <dbReference type="Proteomes" id="UP000507245"/>
    </source>
</evidence>
<feature type="region of interest" description="Disordered" evidence="1">
    <location>
        <begin position="1"/>
        <end position="21"/>
    </location>
</feature>
<keyword evidence="3" id="KW-1185">Reference proteome</keyword>
<evidence type="ECO:0000256" key="1">
    <source>
        <dbReference type="SAM" id="MobiDB-lite"/>
    </source>
</evidence>
<sequence>MGDRQRVRERPQPSPFAAVSSSSRQLNFATIIIPDKNRREISKIATYFFSSSTRPHIWLSISAAAEPFRLGAFK</sequence>
<dbReference type="EMBL" id="CAEKKB010000003">
    <property type="protein sequence ID" value="CAB4303515.1"/>
    <property type="molecule type" value="Genomic_DNA"/>
</dbReference>
<accession>A0A6J5WU06</accession>
<dbReference type="AlphaFoldDB" id="A0A6J5WU06"/>
<protein>
    <submittedName>
        <fullName evidence="2">Uncharacterized protein</fullName>
    </submittedName>
</protein>
<dbReference type="Proteomes" id="UP000507245">
    <property type="component" value="Unassembled WGS sequence"/>
</dbReference>
<proteinExistence type="predicted"/>
<reference evidence="3" key="1">
    <citation type="journal article" date="2020" name="Genome Biol.">
        <title>Gamete binning: chromosome-level and haplotype-resolved genome assembly enabled by high-throughput single-cell sequencing of gamete genomes.</title>
        <authorList>
            <person name="Campoy J.A."/>
            <person name="Sun H."/>
            <person name="Goel M."/>
            <person name="Jiao W.-B."/>
            <person name="Folz-Donahue K."/>
            <person name="Wang N."/>
            <person name="Rubio M."/>
            <person name="Liu C."/>
            <person name="Kukat C."/>
            <person name="Ruiz D."/>
            <person name="Huettel B."/>
            <person name="Schneeberger K."/>
        </authorList>
    </citation>
    <scope>NUCLEOTIDE SEQUENCE [LARGE SCALE GENOMIC DNA]</scope>
    <source>
        <strain evidence="3">cv. Rojo Pasion</strain>
    </source>
</reference>
<name>A0A6J5WU06_PRUAR</name>
<gene>
    <name evidence="2" type="ORF">ORAREDHAP_LOCUS19794</name>
</gene>
<feature type="compositionally biased region" description="Basic and acidic residues" evidence="1">
    <location>
        <begin position="1"/>
        <end position="11"/>
    </location>
</feature>
<evidence type="ECO:0000313" key="2">
    <source>
        <dbReference type="EMBL" id="CAB4303515.1"/>
    </source>
</evidence>
<organism evidence="2 3">
    <name type="scientific">Prunus armeniaca</name>
    <name type="common">Apricot</name>
    <name type="synonym">Armeniaca vulgaris</name>
    <dbReference type="NCBI Taxonomy" id="36596"/>
    <lineage>
        <taxon>Eukaryota</taxon>
        <taxon>Viridiplantae</taxon>
        <taxon>Streptophyta</taxon>
        <taxon>Embryophyta</taxon>
        <taxon>Tracheophyta</taxon>
        <taxon>Spermatophyta</taxon>
        <taxon>Magnoliopsida</taxon>
        <taxon>eudicotyledons</taxon>
        <taxon>Gunneridae</taxon>
        <taxon>Pentapetalae</taxon>
        <taxon>rosids</taxon>
        <taxon>fabids</taxon>
        <taxon>Rosales</taxon>
        <taxon>Rosaceae</taxon>
        <taxon>Amygdaloideae</taxon>
        <taxon>Amygdaleae</taxon>
        <taxon>Prunus</taxon>
    </lineage>
</organism>